<feature type="region of interest" description="Disordered" evidence="9">
    <location>
        <begin position="169"/>
        <end position="243"/>
    </location>
</feature>
<evidence type="ECO:0000256" key="9">
    <source>
        <dbReference type="SAM" id="MobiDB-lite"/>
    </source>
</evidence>
<reference evidence="12" key="1">
    <citation type="submission" date="2019-03" db="EMBL/GenBank/DDBJ databases">
        <title>Snf2 controls pulcherriminic acid biosynthesis and connects pigmentation and antifungal activity of the yeast Metschnikowia pulcherrima.</title>
        <authorList>
            <person name="Gore-Lloyd D."/>
            <person name="Sumann I."/>
            <person name="Brachmann A.O."/>
            <person name="Schneeberger K."/>
            <person name="Ortiz-Merino R.A."/>
            <person name="Moreno-Beltran M."/>
            <person name="Schlaefli M."/>
            <person name="Kirner P."/>
            <person name="Santos Kron A."/>
            <person name="Wolfe K.H."/>
            <person name="Piel J."/>
            <person name="Ahrens C.H."/>
            <person name="Henk D."/>
            <person name="Freimoser F.M."/>
        </authorList>
    </citation>
    <scope>NUCLEOTIDE SEQUENCE [LARGE SCALE GENOMIC DNA]</scope>
    <source>
        <strain evidence="12">APC 1.2</strain>
    </source>
</reference>
<dbReference type="GO" id="GO:0006397">
    <property type="term" value="P:mRNA processing"/>
    <property type="evidence" value="ECO:0007669"/>
    <property type="project" value="UniProtKB-KW"/>
</dbReference>
<comment type="similarity">
    <text evidence="7">Belongs to the protein kinase superfamily. PAN3 family.</text>
</comment>
<gene>
    <name evidence="11" type="primary">MPUL0A14420</name>
    <name evidence="7" type="synonym">PAN3</name>
    <name evidence="11" type="ORF">METSCH_A14420</name>
</gene>
<dbReference type="EMBL" id="CP034456">
    <property type="protein sequence ID" value="QBM86795.1"/>
    <property type="molecule type" value="Genomic_DNA"/>
</dbReference>
<evidence type="ECO:0000256" key="5">
    <source>
        <dbReference type="ARBA" id="ARBA00022840"/>
    </source>
</evidence>
<keyword evidence="6 7" id="KW-0175">Coiled coil</keyword>
<dbReference type="Gene3D" id="1.10.287.3700">
    <property type="match status" value="1"/>
</dbReference>
<comment type="caution">
    <text evidence="7">Lacks conserved residue(s) required for the propagation of feature annotation.</text>
</comment>
<dbReference type="Gene3D" id="1.20.5.5160">
    <property type="match status" value="1"/>
</dbReference>
<evidence type="ECO:0000256" key="2">
    <source>
        <dbReference type="ARBA" id="ARBA00022490"/>
    </source>
</evidence>
<feature type="region of interest" description="Knob domain" evidence="7">
    <location>
        <begin position="630"/>
        <end position="717"/>
    </location>
</feature>
<feature type="compositionally biased region" description="Polar residues" evidence="9">
    <location>
        <begin position="189"/>
        <end position="243"/>
    </location>
</feature>
<feature type="coiled-coil region" evidence="7">
    <location>
        <begin position="591"/>
        <end position="629"/>
    </location>
</feature>
<feature type="compositionally biased region" description="Low complexity" evidence="9">
    <location>
        <begin position="169"/>
        <end position="188"/>
    </location>
</feature>
<dbReference type="Gene3D" id="6.10.250.3160">
    <property type="match status" value="1"/>
</dbReference>
<dbReference type="GO" id="GO:0008270">
    <property type="term" value="F:zinc ion binding"/>
    <property type="evidence" value="ECO:0007669"/>
    <property type="project" value="UniProtKB-KW"/>
</dbReference>
<evidence type="ECO:0000256" key="1">
    <source>
        <dbReference type="ARBA" id="ARBA00004496"/>
    </source>
</evidence>
<dbReference type="STRING" id="2163413.A0A4P6XJY7"/>
<dbReference type="GO" id="GO:0005524">
    <property type="term" value="F:ATP binding"/>
    <property type="evidence" value="ECO:0007669"/>
    <property type="project" value="UniProtKB-UniRule"/>
</dbReference>
<keyword evidence="5 7" id="KW-0067">ATP-binding</keyword>
<dbReference type="PANTHER" id="PTHR12272">
    <property type="entry name" value="DEADENYLATION COMPLEX SUBUNIT PAN3"/>
    <property type="match status" value="1"/>
</dbReference>
<dbReference type="GO" id="GO:0000289">
    <property type="term" value="P:nuclear-transcribed mRNA poly(A) tail shortening"/>
    <property type="evidence" value="ECO:0007669"/>
    <property type="project" value="UniProtKB-UniRule"/>
</dbReference>
<organism evidence="11 12">
    <name type="scientific">Metschnikowia aff. pulcherrima</name>
    <dbReference type="NCBI Taxonomy" id="2163413"/>
    <lineage>
        <taxon>Eukaryota</taxon>
        <taxon>Fungi</taxon>
        <taxon>Dikarya</taxon>
        <taxon>Ascomycota</taxon>
        <taxon>Saccharomycotina</taxon>
        <taxon>Pichiomycetes</taxon>
        <taxon>Metschnikowiaceae</taxon>
        <taxon>Metschnikowia</taxon>
    </lineage>
</organism>
<feature type="binding site" evidence="7">
    <location>
        <position position="363"/>
    </location>
    <ligand>
        <name>ATP</name>
        <dbReference type="ChEBI" id="CHEBI:30616"/>
    </ligand>
</feature>
<keyword evidence="3 7" id="KW-0507">mRNA processing</keyword>
<evidence type="ECO:0000256" key="8">
    <source>
        <dbReference type="PROSITE-ProRule" id="PRU00723"/>
    </source>
</evidence>
<comment type="domain">
    <text evidence="7">Contains a pseudokinase domain. The protein kinase domain is predicted to be catalytically inactive because some of the residues important for catalytic activity are substituted and it lacks the equivalent of the binding site for a peptide substrate. However, it has retained an ATP-binding site and ATP-binding is required for mRNA degradation, stimulating the activity of the PAN2 nuclease in vitro. The nucleotide-binding site is juxtaposed to the RNase active site of PAN2 in the complex and may actually bind nucleosides of a poly(A) RNA rather than ATP, feeding the poly(A)-tail to the active site of the deadenylase and thus increasing the efficiency with which this distributive enzyme degrades oligo(A) RNAs.</text>
</comment>
<dbReference type="Gene3D" id="1.10.510.10">
    <property type="entry name" value="Transferase(Phosphotransferase) domain 1"/>
    <property type="match status" value="1"/>
</dbReference>
<evidence type="ECO:0000256" key="3">
    <source>
        <dbReference type="ARBA" id="ARBA00022664"/>
    </source>
</evidence>
<dbReference type="GO" id="GO:0008143">
    <property type="term" value="F:poly(A) binding"/>
    <property type="evidence" value="ECO:0007669"/>
    <property type="project" value="TreeGrafter"/>
</dbReference>
<keyword evidence="2 7" id="KW-0963">Cytoplasm</keyword>
<dbReference type="SUPFAM" id="SSF56112">
    <property type="entry name" value="Protein kinase-like (PK-like)"/>
    <property type="match status" value="1"/>
</dbReference>
<dbReference type="InterPro" id="IPR011009">
    <property type="entry name" value="Kinase-like_dom_sf"/>
</dbReference>
<dbReference type="InterPro" id="IPR041332">
    <property type="entry name" value="Pan3_CK"/>
</dbReference>
<keyword evidence="12" id="KW-1185">Reference proteome</keyword>
<evidence type="ECO:0000259" key="10">
    <source>
        <dbReference type="PROSITE" id="PS50103"/>
    </source>
</evidence>
<dbReference type="Pfam" id="PF25586">
    <property type="entry name" value="zf-CCCH_PAN3"/>
    <property type="match status" value="1"/>
</dbReference>
<evidence type="ECO:0000256" key="6">
    <source>
        <dbReference type="ARBA" id="ARBA00023054"/>
    </source>
</evidence>
<dbReference type="Pfam" id="PF18101">
    <property type="entry name" value="Pan3_CK"/>
    <property type="match status" value="1"/>
</dbReference>
<name>A0A4P6XJY7_9ASCO</name>
<proteinExistence type="inferred from homology"/>
<dbReference type="GO" id="GO:0031251">
    <property type="term" value="C:PAN complex"/>
    <property type="evidence" value="ECO:0007669"/>
    <property type="project" value="UniProtKB-UniRule"/>
</dbReference>
<comment type="domain">
    <text evidence="7">The pseudokinase domain, the coiled-coil (CC), and C-terminal knob domain (CK) form a structural unit (PKC) that forms an extensive high-affinity interaction surface for PAN2.</text>
</comment>
<comment type="subcellular location">
    <subcellularLocation>
        <location evidence="1 7">Cytoplasm</location>
    </subcellularLocation>
</comment>
<dbReference type="InterPro" id="IPR000571">
    <property type="entry name" value="Znf_CCCH"/>
</dbReference>
<dbReference type="PANTHER" id="PTHR12272:SF11">
    <property type="entry name" value="PAN2-PAN3 DEADENYLATION COMPLEX SUBUNIT PAN3"/>
    <property type="match status" value="1"/>
</dbReference>
<dbReference type="HAMAP" id="MF_03181">
    <property type="entry name" value="PAN3"/>
    <property type="match status" value="1"/>
</dbReference>
<dbReference type="InterPro" id="IPR030844">
    <property type="entry name" value="PAN3"/>
</dbReference>
<feature type="zinc finger region" description="C3H1-type" evidence="8">
    <location>
        <begin position="7"/>
        <end position="36"/>
    </location>
</feature>
<comment type="function">
    <text evidence="7">Regulatory subunit of the poly(A)-nuclease (PAN) deadenylation complex, one of two cytoplasmic mRNA deadenylases involved in mRNA turnover. PAN specifically shortens poly(A) tails of RNA and the activity is stimulated by poly(A)-binding protein PAB1. PAN deadenylation is followed by rapid degradation of the shortened mRNA tails by the CCR4-NOT complex. Deadenylated mRNAs are then degraded by two alternative mechanisms, namely exosome-mediated 3'-5' exonucleolytic degradation, or deadenlyation-dependent mRNA decaping and subsequent 5'-3' exonucleolytic degradation by XRN1. May also be involved in post-transcriptional maturation of mRNA poly(A) tails. PAN3 acts as a positive regulator for PAN activity, recruiting the catalytic subunit PAN2 to mRNA via its interaction with RNA and with PAB1.</text>
</comment>
<dbReference type="Proteomes" id="UP000292447">
    <property type="component" value="Chromosome I"/>
</dbReference>
<sequence>MNIDPDTAREIPCKNVLIYGFCKFENKGCVFSHPSSENPLSPTSENTFPASSLELGTMARNTPSTASGVETSFETNTANTASHFPATKTVEASSMESKRKFNLKTPSFQPSVQSMTNKFATLSPKVKEIPIFVPSGMEKSTAASSAALSSVENSTATQNSFAARKFNTSTPSFTPSSPFEGGFSFPSSNQGNSDGFNSHFAQSNSSSNTLAFPSSPQVTQPPQAKQQNPYLNSPTPAVASSSVNTGPVGASDFMFHAQGTLSYPLNHHLYAPAPPPRLVAPLKPHETNASTMFIPNSLRETITKKNEATLQTLPQLSLPDHVGVYHSLVPIDSSFDQISGVYNLPSFVYKVLSNYDGLPYALRRIDQGSKLRISNDLPFANVKKWKALKCPNVVQLVDAFTSVSLSSNGEPLLFLAYDYYPLANTLQEQHLTRKLGGKLEPVTEEILWIYLVQLTGALIAIHEAGLHAGSSMSMSKVLVTNKNRVRLGAVGVDEILAYELFEDPDSLPEYDKFIRNLQLQDVIRLGRILTDLAITVLPTSLRSLPTVSLMAHLQKSTVTLISESLTHALTALLEANESFDLGGFYSTHLARASFNVINGLQDSADFFEGQLHSEVENGRLFRLLTKINVVLDRPENRGDTNGNTFAIRLFRDYLFQTVDEYGKPAIDLSRILVDLNKLDVGVDEKLLLISREEDSCIIVSYKEIKDSLDLSFRALIR</sequence>
<dbReference type="GO" id="GO:0000932">
    <property type="term" value="C:P-body"/>
    <property type="evidence" value="ECO:0007669"/>
    <property type="project" value="TreeGrafter"/>
</dbReference>
<feature type="domain" description="C3H1-type" evidence="10">
    <location>
        <begin position="7"/>
        <end position="36"/>
    </location>
</feature>
<keyword evidence="8" id="KW-0863">Zinc-finger</keyword>
<keyword evidence="8" id="KW-0479">Metal-binding</keyword>
<protein>
    <recommendedName>
        <fullName evidence="7">PAN2-PAN3 deadenylation complex subunit PAN3</fullName>
    </recommendedName>
    <alternativeName>
        <fullName evidence="7">PAB1P-dependent poly(A)-specific ribonuclease</fullName>
    </alternativeName>
    <alternativeName>
        <fullName evidence="7">Poly(A)-nuclease deadenylation complex subunit 3</fullName>
        <shortName evidence="7">PAN deadenylation complex subunit 3</shortName>
    </alternativeName>
</protein>
<dbReference type="AlphaFoldDB" id="A0A4P6XJY7"/>
<keyword evidence="8" id="KW-0862">Zinc</keyword>
<evidence type="ECO:0000313" key="11">
    <source>
        <dbReference type="EMBL" id="QBM86795.1"/>
    </source>
</evidence>
<evidence type="ECO:0000256" key="4">
    <source>
        <dbReference type="ARBA" id="ARBA00022741"/>
    </source>
</evidence>
<comment type="subunit">
    <text evidence="7">Homodimer. Forms a heterotrimer with a catalytic subunit PAN2 to form the poly(A)-nuclease (PAN) deadenylation complex. Interacts (via PAM-2 motif) with poly(A)-binding protein PAB1 (via PABC domain), conferring substrate specificity of the enzyme complex.</text>
</comment>
<dbReference type="PROSITE" id="PS50103">
    <property type="entry name" value="ZF_C3H1"/>
    <property type="match status" value="1"/>
</dbReference>
<evidence type="ECO:0000313" key="12">
    <source>
        <dbReference type="Proteomes" id="UP000292447"/>
    </source>
</evidence>
<evidence type="ECO:0000256" key="7">
    <source>
        <dbReference type="HAMAP-Rule" id="MF_03181"/>
    </source>
</evidence>
<keyword evidence="4 7" id="KW-0547">Nucleotide-binding</keyword>
<accession>A0A4P6XJY7</accession>
<feature type="binding site" evidence="7">
    <location>
        <begin position="418"/>
        <end position="425"/>
    </location>
    <ligand>
        <name>ATP</name>
        <dbReference type="ChEBI" id="CHEBI:30616"/>
    </ligand>
</feature>
<comment type="domain">
    <text evidence="7">The N-terminal zinc finger binds to poly(A) RNA.</text>
</comment>